<evidence type="ECO:0000313" key="3">
    <source>
        <dbReference type="Proteomes" id="UP000291343"/>
    </source>
</evidence>
<evidence type="ECO:0000256" key="1">
    <source>
        <dbReference type="SAM" id="MobiDB-lite"/>
    </source>
</evidence>
<sequence>MMTESKLLPLSGETMKRRHMPYPPPPTPPLNCYWWDTTPYYQGAASQTALANQHATSANYKLKSARSLSPSAHG</sequence>
<accession>A0A482XP60</accession>
<reference evidence="2 3" key="1">
    <citation type="journal article" date="2017" name="Gigascience">
        <title>Genome sequence of the small brown planthopper, Laodelphax striatellus.</title>
        <authorList>
            <person name="Zhu J."/>
            <person name="Jiang F."/>
            <person name="Wang X."/>
            <person name="Yang P."/>
            <person name="Bao Y."/>
            <person name="Zhao W."/>
            <person name="Wang W."/>
            <person name="Lu H."/>
            <person name="Wang Q."/>
            <person name="Cui N."/>
            <person name="Li J."/>
            <person name="Chen X."/>
            <person name="Luo L."/>
            <person name="Yu J."/>
            <person name="Kang L."/>
            <person name="Cui F."/>
        </authorList>
    </citation>
    <scope>NUCLEOTIDE SEQUENCE [LARGE SCALE GENOMIC DNA]</scope>
    <source>
        <strain evidence="2">Lst14</strain>
    </source>
</reference>
<dbReference type="Proteomes" id="UP000291343">
    <property type="component" value="Unassembled WGS sequence"/>
</dbReference>
<name>A0A482XP60_LAOST</name>
<comment type="caution">
    <text evidence="2">The sequence shown here is derived from an EMBL/GenBank/DDBJ whole genome shotgun (WGS) entry which is preliminary data.</text>
</comment>
<keyword evidence="3" id="KW-1185">Reference proteome</keyword>
<evidence type="ECO:0000313" key="2">
    <source>
        <dbReference type="EMBL" id="RZF47404.1"/>
    </source>
</evidence>
<dbReference type="EMBL" id="QKKF02004361">
    <property type="protein sequence ID" value="RZF47404.1"/>
    <property type="molecule type" value="Genomic_DNA"/>
</dbReference>
<organism evidence="2 3">
    <name type="scientific">Laodelphax striatellus</name>
    <name type="common">Small brown planthopper</name>
    <name type="synonym">Delphax striatella</name>
    <dbReference type="NCBI Taxonomy" id="195883"/>
    <lineage>
        <taxon>Eukaryota</taxon>
        <taxon>Metazoa</taxon>
        <taxon>Ecdysozoa</taxon>
        <taxon>Arthropoda</taxon>
        <taxon>Hexapoda</taxon>
        <taxon>Insecta</taxon>
        <taxon>Pterygota</taxon>
        <taxon>Neoptera</taxon>
        <taxon>Paraneoptera</taxon>
        <taxon>Hemiptera</taxon>
        <taxon>Auchenorrhyncha</taxon>
        <taxon>Fulgoroidea</taxon>
        <taxon>Delphacidae</taxon>
        <taxon>Criomorphinae</taxon>
        <taxon>Laodelphax</taxon>
    </lineage>
</organism>
<proteinExistence type="predicted"/>
<feature type="non-terminal residue" evidence="2">
    <location>
        <position position="74"/>
    </location>
</feature>
<feature type="region of interest" description="Disordered" evidence="1">
    <location>
        <begin position="1"/>
        <end position="23"/>
    </location>
</feature>
<gene>
    <name evidence="2" type="ORF">LSTR_LSTR016845</name>
</gene>
<protein>
    <submittedName>
        <fullName evidence="2">Uncharacterized protein</fullName>
    </submittedName>
</protein>
<dbReference type="AlphaFoldDB" id="A0A482XP60"/>
<dbReference type="InParanoid" id="A0A482XP60"/>